<proteinExistence type="predicted"/>
<accession>A0A392U2C4</accession>
<organism evidence="2 3">
    <name type="scientific">Trifolium medium</name>
    <dbReference type="NCBI Taxonomy" id="97028"/>
    <lineage>
        <taxon>Eukaryota</taxon>
        <taxon>Viridiplantae</taxon>
        <taxon>Streptophyta</taxon>
        <taxon>Embryophyta</taxon>
        <taxon>Tracheophyta</taxon>
        <taxon>Spermatophyta</taxon>
        <taxon>Magnoliopsida</taxon>
        <taxon>eudicotyledons</taxon>
        <taxon>Gunneridae</taxon>
        <taxon>Pentapetalae</taxon>
        <taxon>rosids</taxon>
        <taxon>fabids</taxon>
        <taxon>Fabales</taxon>
        <taxon>Fabaceae</taxon>
        <taxon>Papilionoideae</taxon>
        <taxon>50 kb inversion clade</taxon>
        <taxon>NPAAA clade</taxon>
        <taxon>Hologalegina</taxon>
        <taxon>IRL clade</taxon>
        <taxon>Trifolieae</taxon>
        <taxon>Trifolium</taxon>
    </lineage>
</organism>
<dbReference type="EMBL" id="LXQA010720082">
    <property type="protein sequence ID" value="MCI67593.1"/>
    <property type="molecule type" value="Genomic_DNA"/>
</dbReference>
<protein>
    <submittedName>
        <fullName evidence="2">Uncharacterized protein</fullName>
    </submittedName>
</protein>
<feature type="region of interest" description="Disordered" evidence="1">
    <location>
        <begin position="31"/>
        <end position="51"/>
    </location>
</feature>
<evidence type="ECO:0000256" key="1">
    <source>
        <dbReference type="SAM" id="MobiDB-lite"/>
    </source>
</evidence>
<name>A0A392U2C4_9FABA</name>
<comment type="caution">
    <text evidence="2">The sequence shown here is derived from an EMBL/GenBank/DDBJ whole genome shotgun (WGS) entry which is preliminary data.</text>
</comment>
<evidence type="ECO:0000313" key="3">
    <source>
        <dbReference type="Proteomes" id="UP000265520"/>
    </source>
</evidence>
<reference evidence="2 3" key="1">
    <citation type="journal article" date="2018" name="Front. Plant Sci.">
        <title>Red Clover (Trifolium pratense) and Zigzag Clover (T. medium) - A Picture of Genomic Similarities and Differences.</title>
        <authorList>
            <person name="Dluhosova J."/>
            <person name="Istvanek J."/>
            <person name="Nedelnik J."/>
            <person name="Repkova J."/>
        </authorList>
    </citation>
    <scope>NUCLEOTIDE SEQUENCE [LARGE SCALE GENOMIC DNA]</scope>
    <source>
        <strain evidence="3">cv. 10/8</strain>
        <tissue evidence="2">Leaf</tissue>
    </source>
</reference>
<sequence>REHNQSYEKGSHQLKSIEAKTGAFDRDCATSCTPDSPYHSGELQHPQTGSVVDLDLPWIGAELSLIP</sequence>
<keyword evidence="3" id="KW-1185">Reference proteome</keyword>
<feature type="non-terminal residue" evidence="2">
    <location>
        <position position="1"/>
    </location>
</feature>
<evidence type="ECO:0000313" key="2">
    <source>
        <dbReference type="EMBL" id="MCI67593.1"/>
    </source>
</evidence>
<dbReference type="AlphaFoldDB" id="A0A392U2C4"/>
<dbReference type="Proteomes" id="UP000265520">
    <property type="component" value="Unassembled WGS sequence"/>
</dbReference>